<keyword evidence="2" id="KW-1133">Transmembrane helix</keyword>
<dbReference type="EMBL" id="JANKHH010000007">
    <property type="protein sequence ID" value="MCR2834759.1"/>
    <property type="molecule type" value="Genomic_DNA"/>
</dbReference>
<accession>A0ABT1XSX9</accession>
<organism evidence="3 4">
    <name type="scientific">Parerythrobacter lacustris</name>
    <dbReference type="NCBI Taxonomy" id="2969984"/>
    <lineage>
        <taxon>Bacteria</taxon>
        <taxon>Pseudomonadati</taxon>
        <taxon>Pseudomonadota</taxon>
        <taxon>Alphaproteobacteria</taxon>
        <taxon>Sphingomonadales</taxon>
        <taxon>Erythrobacteraceae</taxon>
        <taxon>Parerythrobacter</taxon>
    </lineage>
</organism>
<feature type="region of interest" description="Disordered" evidence="1">
    <location>
        <begin position="86"/>
        <end position="121"/>
    </location>
</feature>
<dbReference type="InterPro" id="IPR007039">
    <property type="entry name" value="TrbC/VirB2"/>
</dbReference>
<protein>
    <submittedName>
        <fullName evidence="3">TrbC/VirB2 family protein</fullName>
    </submittedName>
</protein>
<sequence>MTGLLASSSLFAPRPGNAVLGSVQWLTGTLLGTVAISLCVIAIAFVGFQMLSGRLPIMRGLRVIVGCFLLLGAPVVAASISGLWQQSSVPPAPPASQQNDDPRGDVPPAGDPYAGASLRRD</sequence>
<feature type="transmembrane region" description="Helical" evidence="2">
    <location>
        <begin position="63"/>
        <end position="84"/>
    </location>
</feature>
<keyword evidence="4" id="KW-1185">Reference proteome</keyword>
<reference evidence="3 4" key="1">
    <citation type="submission" date="2022-08" db="EMBL/GenBank/DDBJ databases">
        <title>Polyphasic taxonomy analysis of Qipengyuania sp.RS5-5.</title>
        <authorList>
            <person name="Xamxidin M."/>
            <person name="Wu M."/>
        </authorList>
    </citation>
    <scope>NUCLEOTIDE SEQUENCE [LARGE SCALE GENOMIC DNA]</scope>
    <source>
        <strain evidence="3 4">RS5-5</strain>
    </source>
</reference>
<keyword evidence="2" id="KW-0812">Transmembrane</keyword>
<dbReference type="Pfam" id="PF04956">
    <property type="entry name" value="TrbC"/>
    <property type="match status" value="1"/>
</dbReference>
<evidence type="ECO:0000313" key="3">
    <source>
        <dbReference type="EMBL" id="MCR2834759.1"/>
    </source>
</evidence>
<name>A0ABT1XSX9_9SPHN</name>
<comment type="caution">
    <text evidence="3">The sequence shown here is derived from an EMBL/GenBank/DDBJ whole genome shotgun (WGS) entry which is preliminary data.</text>
</comment>
<proteinExistence type="predicted"/>
<feature type="transmembrane region" description="Helical" evidence="2">
    <location>
        <begin position="28"/>
        <end position="51"/>
    </location>
</feature>
<evidence type="ECO:0000256" key="1">
    <source>
        <dbReference type="SAM" id="MobiDB-lite"/>
    </source>
</evidence>
<evidence type="ECO:0000256" key="2">
    <source>
        <dbReference type="SAM" id="Phobius"/>
    </source>
</evidence>
<evidence type="ECO:0000313" key="4">
    <source>
        <dbReference type="Proteomes" id="UP001206067"/>
    </source>
</evidence>
<keyword evidence="2" id="KW-0472">Membrane</keyword>
<gene>
    <name evidence="3" type="ORF">NSO95_12470</name>
</gene>
<dbReference type="Proteomes" id="UP001206067">
    <property type="component" value="Unassembled WGS sequence"/>
</dbReference>
<dbReference type="RefSeq" id="WP_257596601.1">
    <property type="nucleotide sequence ID" value="NZ_JANKHH010000007.1"/>
</dbReference>